<evidence type="ECO:0000313" key="2">
    <source>
        <dbReference type="EMBL" id="BCJ39463.1"/>
    </source>
</evidence>
<gene>
    <name evidence="2" type="ORF">Aiant_01200</name>
</gene>
<name>A0ABM7LJY7_9ACTN</name>
<evidence type="ECO:0000256" key="1">
    <source>
        <dbReference type="SAM" id="MobiDB-lite"/>
    </source>
</evidence>
<organism evidence="2 3">
    <name type="scientific">Actinoplanes ianthinogenes</name>
    <dbReference type="NCBI Taxonomy" id="122358"/>
    <lineage>
        <taxon>Bacteria</taxon>
        <taxon>Bacillati</taxon>
        <taxon>Actinomycetota</taxon>
        <taxon>Actinomycetes</taxon>
        <taxon>Micromonosporales</taxon>
        <taxon>Micromonosporaceae</taxon>
        <taxon>Actinoplanes</taxon>
    </lineage>
</organism>
<feature type="region of interest" description="Disordered" evidence="1">
    <location>
        <begin position="132"/>
        <end position="152"/>
    </location>
</feature>
<reference evidence="2 3" key="1">
    <citation type="submission" date="2020-08" db="EMBL/GenBank/DDBJ databases">
        <title>Whole genome shotgun sequence of Actinoplanes ianthinogenes NBRC 13996.</title>
        <authorList>
            <person name="Komaki H."/>
            <person name="Tamura T."/>
        </authorList>
    </citation>
    <scope>NUCLEOTIDE SEQUENCE [LARGE SCALE GENOMIC DNA]</scope>
    <source>
        <strain evidence="2 3">NBRC 13996</strain>
    </source>
</reference>
<dbReference type="Proteomes" id="UP000676967">
    <property type="component" value="Chromosome"/>
</dbReference>
<sequence length="152" mass="16992">MDAGEALPIWCIVANVVDERPYGPGGAERRRGLRRFAPGAKVWVPDGFAGIGYETVTVIGRPRGSQRYSIVHVRTEHLTNWRIRPVYSPAVRARIDEVCWSVHHGFSAEHGNDRTSEDYRADLAAFVERFRRTEKSSERLSSNDGGDGVSLP</sequence>
<keyword evidence="3" id="KW-1185">Reference proteome</keyword>
<proteinExistence type="predicted"/>
<protein>
    <submittedName>
        <fullName evidence="2">Uncharacterized protein</fullName>
    </submittedName>
</protein>
<dbReference type="EMBL" id="AP023356">
    <property type="protein sequence ID" value="BCJ39463.1"/>
    <property type="molecule type" value="Genomic_DNA"/>
</dbReference>
<accession>A0ABM7LJY7</accession>
<dbReference type="RefSeq" id="WP_189334131.1">
    <property type="nucleotide sequence ID" value="NZ_AP023356.1"/>
</dbReference>
<evidence type="ECO:0000313" key="3">
    <source>
        <dbReference type="Proteomes" id="UP000676967"/>
    </source>
</evidence>